<dbReference type="Proteomes" id="UP001217918">
    <property type="component" value="Unassembled WGS sequence"/>
</dbReference>
<protein>
    <submittedName>
        <fullName evidence="1">Uncharacterized protein</fullName>
    </submittedName>
</protein>
<dbReference type="PANTHER" id="PTHR38123:SF6">
    <property type="entry name" value="CELL WALL SERINE-THREONINE-RICH GALACTOMANNOPROTEIN MP1 (AFU_ORTHOLOGUE AFUA_4G03240)"/>
    <property type="match status" value="1"/>
</dbReference>
<organism evidence="1 2">
    <name type="scientific">Phyllachora maydis</name>
    <dbReference type="NCBI Taxonomy" id="1825666"/>
    <lineage>
        <taxon>Eukaryota</taxon>
        <taxon>Fungi</taxon>
        <taxon>Dikarya</taxon>
        <taxon>Ascomycota</taxon>
        <taxon>Pezizomycotina</taxon>
        <taxon>Sordariomycetes</taxon>
        <taxon>Sordariomycetidae</taxon>
        <taxon>Phyllachorales</taxon>
        <taxon>Phyllachoraceae</taxon>
        <taxon>Phyllachora</taxon>
    </lineage>
</organism>
<evidence type="ECO:0000313" key="2">
    <source>
        <dbReference type="Proteomes" id="UP001217918"/>
    </source>
</evidence>
<dbReference type="Gene3D" id="1.20.1280.140">
    <property type="match status" value="1"/>
</dbReference>
<sequence length="202" mass="20224">MKFTLVALLGTALAAPGPALVGRDLATMQKAISSVQSALSTLDTAVKGLSSDANSAPPVLKASDGVQSAMKQATSDITATQALSLQDALSLQSVANTLTASVNTTVNDLASKKPVLDQLGVTSTAVKSLQDQKAASGALGKAIVAKVPAIGQSIAQQSIDKINAAVDGAIKTLSAGGSAGAANKTKEVKQAQQARAMPVRVY</sequence>
<name>A0AAD9IDU3_9PEZI</name>
<accession>A0AAD9IDU3</accession>
<dbReference type="PANTHER" id="PTHR38123">
    <property type="entry name" value="CELL WALL SERINE-THREONINE-RICH GALACTOMANNOPROTEIN MP1 (AFU_ORTHOLOGUE AFUA_4G03240)"/>
    <property type="match status" value="1"/>
</dbReference>
<dbReference type="Pfam" id="PF12296">
    <property type="entry name" value="HsbA"/>
    <property type="match status" value="1"/>
</dbReference>
<comment type="caution">
    <text evidence="1">The sequence shown here is derived from an EMBL/GenBank/DDBJ whole genome shotgun (WGS) entry which is preliminary data.</text>
</comment>
<reference evidence="1" key="1">
    <citation type="journal article" date="2023" name="Mol. Plant Microbe Interact.">
        <title>Elucidating the Obligate Nature and Biological Capacity of an Invasive Fungal Corn Pathogen.</title>
        <authorList>
            <person name="MacCready J.S."/>
            <person name="Roggenkamp E.M."/>
            <person name="Gdanetz K."/>
            <person name="Chilvers M.I."/>
        </authorList>
    </citation>
    <scope>NUCLEOTIDE SEQUENCE</scope>
    <source>
        <strain evidence="1">PM02</strain>
    </source>
</reference>
<keyword evidence="2" id="KW-1185">Reference proteome</keyword>
<gene>
    <name evidence="1" type="ORF">P8C59_009445</name>
</gene>
<dbReference type="InterPro" id="IPR021054">
    <property type="entry name" value="Cell_wall_mannoprotein_1"/>
</dbReference>
<dbReference type="AlphaFoldDB" id="A0AAD9IDU3"/>
<dbReference type="EMBL" id="JAQQPM010000009">
    <property type="protein sequence ID" value="KAK2075310.1"/>
    <property type="molecule type" value="Genomic_DNA"/>
</dbReference>
<proteinExistence type="predicted"/>
<evidence type="ECO:0000313" key="1">
    <source>
        <dbReference type="EMBL" id="KAK2075310.1"/>
    </source>
</evidence>
<dbReference type="GO" id="GO:0005576">
    <property type="term" value="C:extracellular region"/>
    <property type="evidence" value="ECO:0007669"/>
    <property type="project" value="TreeGrafter"/>
</dbReference>